<gene>
    <name evidence="3" type="ORF">J2787_004368</name>
</gene>
<keyword evidence="1" id="KW-0472">Membrane</keyword>
<dbReference type="AlphaFoldDB" id="A0AAE3YEK5"/>
<dbReference type="RefSeq" id="WP_202270182.1">
    <property type="nucleotide sequence ID" value="NZ_JALGCC010000001.1"/>
</dbReference>
<dbReference type="Pfam" id="PF19124">
    <property type="entry name" value="DUF5808"/>
    <property type="match status" value="1"/>
</dbReference>
<feature type="domain" description="DUF5808" evidence="2">
    <location>
        <begin position="17"/>
        <end position="42"/>
    </location>
</feature>
<evidence type="ECO:0000313" key="3">
    <source>
        <dbReference type="EMBL" id="MDR6528929.1"/>
    </source>
</evidence>
<dbReference type="Proteomes" id="UP001184861">
    <property type="component" value="Unassembled WGS sequence"/>
</dbReference>
<accession>A0AAE3YEK5</accession>
<keyword evidence="1" id="KW-1133">Transmembrane helix</keyword>
<organism evidence="3 4">
    <name type="scientific">Chryseobacterium rhizosphaerae</name>
    <dbReference type="NCBI Taxonomy" id="395937"/>
    <lineage>
        <taxon>Bacteria</taxon>
        <taxon>Pseudomonadati</taxon>
        <taxon>Bacteroidota</taxon>
        <taxon>Flavobacteriia</taxon>
        <taxon>Flavobacteriales</taxon>
        <taxon>Weeksellaceae</taxon>
        <taxon>Chryseobacterium group</taxon>
        <taxon>Chryseobacterium</taxon>
    </lineage>
</organism>
<protein>
    <submittedName>
        <fullName evidence="3">Membrane protein</fullName>
    </submittedName>
</protein>
<evidence type="ECO:0000313" key="4">
    <source>
        <dbReference type="Proteomes" id="UP001184861"/>
    </source>
</evidence>
<evidence type="ECO:0000256" key="1">
    <source>
        <dbReference type="SAM" id="Phobius"/>
    </source>
</evidence>
<keyword evidence="1" id="KW-0812">Transmembrane</keyword>
<dbReference type="InterPro" id="IPR043831">
    <property type="entry name" value="DUF5808"/>
</dbReference>
<feature type="transmembrane region" description="Helical" evidence="1">
    <location>
        <begin position="38"/>
        <end position="57"/>
    </location>
</feature>
<evidence type="ECO:0000259" key="2">
    <source>
        <dbReference type="Pfam" id="PF19124"/>
    </source>
</evidence>
<dbReference type="EMBL" id="JAVDQY010000006">
    <property type="protein sequence ID" value="MDR6528929.1"/>
    <property type="molecule type" value="Genomic_DNA"/>
</dbReference>
<name>A0AAE3YEK5_9FLAO</name>
<reference evidence="3" key="1">
    <citation type="submission" date="2023-07" db="EMBL/GenBank/DDBJ databases">
        <title>Sorghum-associated microbial communities from plants grown in Nebraska, USA.</title>
        <authorList>
            <person name="Schachtman D."/>
        </authorList>
    </citation>
    <scope>NUCLEOTIDE SEQUENCE</scope>
    <source>
        <strain evidence="3">DS2360</strain>
    </source>
</reference>
<comment type="caution">
    <text evidence="3">The sequence shown here is derived from an EMBL/GenBank/DDBJ whole genome shotgun (WGS) entry which is preliminary data.</text>
</comment>
<proteinExistence type="predicted"/>
<sequence length="63" mass="7635">MEEDEDHWKLGIFYYNKDDKRLFPPKRNKFLGWTVNFANPYSILAMFLVITVFIFVVESIKKM</sequence>